<dbReference type="PANTHER" id="PTHR35561:SF1">
    <property type="entry name" value="RNA 2',3'-CYCLIC PHOSPHODIESTERASE"/>
    <property type="match status" value="1"/>
</dbReference>
<evidence type="ECO:0000313" key="5">
    <source>
        <dbReference type="Proteomes" id="UP000239720"/>
    </source>
</evidence>
<organism evidence="4 5">
    <name type="scientific">Acetivibrio saccincola</name>
    <dbReference type="NCBI Taxonomy" id="1677857"/>
    <lineage>
        <taxon>Bacteria</taxon>
        <taxon>Bacillati</taxon>
        <taxon>Bacillota</taxon>
        <taxon>Clostridia</taxon>
        <taxon>Eubacteriales</taxon>
        <taxon>Oscillospiraceae</taxon>
        <taxon>Acetivibrio</taxon>
    </lineage>
</organism>
<feature type="active site" description="Proton donor" evidence="2">
    <location>
        <position position="42"/>
    </location>
</feature>
<evidence type="ECO:0000256" key="2">
    <source>
        <dbReference type="HAMAP-Rule" id="MF_01940"/>
    </source>
</evidence>
<feature type="active site" description="Proton acceptor" evidence="2">
    <location>
        <position position="129"/>
    </location>
</feature>
<comment type="similarity">
    <text evidence="2">Belongs to the 2H phosphoesterase superfamily. ThpR family.</text>
</comment>
<comment type="function">
    <text evidence="2">Hydrolyzes RNA 2',3'-cyclic phosphodiester to an RNA 2'-phosphomonoester.</text>
</comment>
<feature type="domain" description="Phosphoesterase HXTX" evidence="3">
    <location>
        <begin position="99"/>
        <end position="172"/>
    </location>
</feature>
<dbReference type="InterPro" id="IPR014051">
    <property type="entry name" value="Phosphoesterase_HXTX"/>
</dbReference>
<dbReference type="GO" id="GO:0016874">
    <property type="term" value="F:ligase activity"/>
    <property type="evidence" value="ECO:0007669"/>
    <property type="project" value="UniProtKB-KW"/>
</dbReference>
<dbReference type="Pfam" id="PF02834">
    <property type="entry name" value="LigT_PEase"/>
    <property type="match status" value="2"/>
</dbReference>
<dbReference type="SUPFAM" id="SSF55144">
    <property type="entry name" value="LigT-like"/>
    <property type="match status" value="1"/>
</dbReference>
<sequence>MSIRAFIGIDFNQAVKKELNTFQKRFEKYAQKGRWKHIDNFHITLKFLGEISVLKAEQIDNVLKDLCRSKEPFNISFGDLGFFAGRNTIKALWFGISEGVEQLESLYKEIDKSLITLGFPKEKRKFVPHITIAQDVIFKCDFSIIKEAIGAPDIGKIPVDRLYLFKSEQIENKRVYTKISEYELLGFKKL</sequence>
<protein>
    <recommendedName>
        <fullName evidence="2">RNA 2',3'-cyclic phosphodiesterase</fullName>
        <shortName evidence="2">RNA 2',3'-CPDase</shortName>
        <ecNumber evidence="2">3.1.4.58</ecNumber>
    </recommendedName>
</protein>
<evidence type="ECO:0000256" key="1">
    <source>
        <dbReference type="ARBA" id="ARBA00022801"/>
    </source>
</evidence>
<dbReference type="InterPro" id="IPR009097">
    <property type="entry name" value="Cyclic_Pdiesterase"/>
</dbReference>
<dbReference type="NCBIfam" id="TIGR02258">
    <property type="entry name" value="2_5_ligase"/>
    <property type="match status" value="1"/>
</dbReference>
<feature type="domain" description="Phosphoesterase HXTX" evidence="3">
    <location>
        <begin position="11"/>
        <end position="93"/>
    </location>
</feature>
<dbReference type="AlphaFoldDB" id="A0A2S8REB8"/>
<dbReference type="Proteomes" id="UP000239720">
    <property type="component" value="Unassembled WGS sequence"/>
</dbReference>
<dbReference type="InterPro" id="IPR004175">
    <property type="entry name" value="RNA_CPDase"/>
</dbReference>
<feature type="short sequence motif" description="HXTX 2" evidence="2">
    <location>
        <begin position="129"/>
        <end position="132"/>
    </location>
</feature>
<dbReference type="EC" id="3.1.4.58" evidence="2"/>
<gene>
    <name evidence="4" type="ORF">B9R14_16150</name>
</gene>
<accession>A0A2S8REB8</accession>
<evidence type="ECO:0000313" key="4">
    <source>
        <dbReference type="EMBL" id="PQQ68147.1"/>
    </source>
</evidence>
<comment type="catalytic activity">
    <reaction evidence="2">
        <text>a 3'-end 2',3'-cyclophospho-ribonucleotide-RNA + H2O = a 3'-end 2'-phospho-ribonucleotide-RNA + H(+)</text>
        <dbReference type="Rhea" id="RHEA:11828"/>
        <dbReference type="Rhea" id="RHEA-COMP:10464"/>
        <dbReference type="Rhea" id="RHEA-COMP:17353"/>
        <dbReference type="ChEBI" id="CHEBI:15377"/>
        <dbReference type="ChEBI" id="CHEBI:15378"/>
        <dbReference type="ChEBI" id="CHEBI:83064"/>
        <dbReference type="ChEBI" id="CHEBI:173113"/>
        <dbReference type="EC" id="3.1.4.58"/>
    </reaction>
</comment>
<dbReference type="EMBL" id="NEMB01000003">
    <property type="protein sequence ID" value="PQQ68147.1"/>
    <property type="molecule type" value="Genomic_DNA"/>
</dbReference>
<feature type="short sequence motif" description="HXTX 1" evidence="2">
    <location>
        <begin position="42"/>
        <end position="45"/>
    </location>
</feature>
<dbReference type="PANTHER" id="PTHR35561">
    <property type="entry name" value="RNA 2',3'-CYCLIC PHOSPHODIESTERASE"/>
    <property type="match status" value="1"/>
</dbReference>
<reference evidence="4 5" key="1">
    <citation type="journal article" date="2018" name="Syst. Appl. Microbiol.">
        <title>Characterization and high-quality draft genome sequence of Herbivorax saccincola A7, an anaerobic, alkaliphilic, thermophilic, cellulolytic, and xylanolytic bacterium.</title>
        <authorList>
            <person name="Aikawa S."/>
            <person name="Baramee S."/>
            <person name="Sermsathanaswadi J."/>
            <person name="Thianheng P."/>
            <person name="Tachaapaikoon C."/>
            <person name="Shikata A."/>
            <person name="Waeonukul R."/>
            <person name="Pason P."/>
            <person name="Ratanakhanokchai K."/>
            <person name="Kosugi A."/>
        </authorList>
    </citation>
    <scope>NUCLEOTIDE SEQUENCE [LARGE SCALE GENOMIC DNA]</scope>
    <source>
        <strain evidence="4 5">A7</strain>
    </source>
</reference>
<keyword evidence="4" id="KW-0436">Ligase</keyword>
<comment type="caution">
    <text evidence="4">The sequence shown here is derived from an EMBL/GenBank/DDBJ whole genome shotgun (WGS) entry which is preliminary data.</text>
</comment>
<evidence type="ECO:0000259" key="3">
    <source>
        <dbReference type="Pfam" id="PF02834"/>
    </source>
</evidence>
<dbReference type="OrthoDB" id="9789350at2"/>
<name>A0A2S8REB8_9FIRM</name>
<dbReference type="Gene3D" id="3.90.1140.10">
    <property type="entry name" value="Cyclic phosphodiesterase"/>
    <property type="match status" value="1"/>
</dbReference>
<dbReference type="HAMAP" id="MF_01940">
    <property type="entry name" value="RNA_CPDase"/>
    <property type="match status" value="1"/>
</dbReference>
<dbReference type="GO" id="GO:0004113">
    <property type="term" value="F:2',3'-cyclic-nucleotide 3'-phosphodiesterase activity"/>
    <property type="evidence" value="ECO:0007669"/>
    <property type="project" value="InterPro"/>
</dbReference>
<dbReference type="GO" id="GO:0008664">
    <property type="term" value="F:RNA 2',3'-cyclic 3'-phosphodiesterase activity"/>
    <property type="evidence" value="ECO:0007669"/>
    <property type="project" value="UniProtKB-EC"/>
</dbReference>
<keyword evidence="1 2" id="KW-0378">Hydrolase</keyword>
<proteinExistence type="inferred from homology"/>